<dbReference type="Proteomes" id="UP001144372">
    <property type="component" value="Unassembled WGS sequence"/>
</dbReference>
<keyword evidence="3" id="KW-1185">Reference proteome</keyword>
<accession>A0A9W6L950</accession>
<proteinExistence type="predicted"/>
<evidence type="ECO:0000256" key="1">
    <source>
        <dbReference type="SAM" id="MobiDB-lite"/>
    </source>
</evidence>
<organism evidence="2 3">
    <name type="scientific">Desulforhabdus amnigena</name>
    <dbReference type="NCBI Taxonomy" id="40218"/>
    <lineage>
        <taxon>Bacteria</taxon>
        <taxon>Pseudomonadati</taxon>
        <taxon>Thermodesulfobacteriota</taxon>
        <taxon>Syntrophobacteria</taxon>
        <taxon>Syntrophobacterales</taxon>
        <taxon>Syntrophobacteraceae</taxon>
        <taxon>Desulforhabdus</taxon>
    </lineage>
</organism>
<evidence type="ECO:0000313" key="2">
    <source>
        <dbReference type="EMBL" id="GLI36313.1"/>
    </source>
</evidence>
<gene>
    <name evidence="2" type="ORF">DAMNIGENAA_37460</name>
</gene>
<feature type="compositionally biased region" description="Basic and acidic residues" evidence="1">
    <location>
        <begin position="1"/>
        <end position="16"/>
    </location>
</feature>
<dbReference type="AlphaFoldDB" id="A0A9W6L950"/>
<dbReference type="EMBL" id="BSDR01000001">
    <property type="protein sequence ID" value="GLI36313.1"/>
    <property type="molecule type" value="Genomic_DNA"/>
</dbReference>
<protein>
    <submittedName>
        <fullName evidence="2">Uncharacterized protein</fullName>
    </submittedName>
</protein>
<feature type="region of interest" description="Disordered" evidence="1">
    <location>
        <begin position="1"/>
        <end position="33"/>
    </location>
</feature>
<evidence type="ECO:0000313" key="3">
    <source>
        <dbReference type="Proteomes" id="UP001144372"/>
    </source>
</evidence>
<sequence length="53" mass="5892">MNDSEKHPKQIFDIPEKGFGIGDTAKREDRVDVSPAGTEGCLWVDDFPELDGE</sequence>
<comment type="caution">
    <text evidence="2">The sequence shown here is derived from an EMBL/GenBank/DDBJ whole genome shotgun (WGS) entry which is preliminary data.</text>
</comment>
<dbReference type="RefSeq" id="WP_281796627.1">
    <property type="nucleotide sequence ID" value="NZ_BSDR01000001.1"/>
</dbReference>
<name>A0A9W6L950_9BACT</name>
<reference evidence="2" key="1">
    <citation type="submission" date="2022-12" db="EMBL/GenBank/DDBJ databases">
        <title>Reference genome sequencing for broad-spectrum identification of bacterial and archaeal isolates by mass spectrometry.</title>
        <authorList>
            <person name="Sekiguchi Y."/>
            <person name="Tourlousse D.M."/>
        </authorList>
    </citation>
    <scope>NUCLEOTIDE SEQUENCE</scope>
    <source>
        <strain evidence="2">ASRB1</strain>
    </source>
</reference>